<evidence type="ECO:0000313" key="2">
    <source>
        <dbReference type="Proteomes" id="UP000033115"/>
    </source>
</evidence>
<dbReference type="EMBL" id="CP009933">
    <property type="protein sequence ID" value="AKA71125.1"/>
    <property type="molecule type" value="Genomic_DNA"/>
</dbReference>
<dbReference type="RefSeq" id="WP_169748489.1">
    <property type="nucleotide sequence ID" value="NZ_CP009933.1"/>
</dbReference>
<keyword evidence="2" id="KW-1185">Reference proteome</keyword>
<dbReference type="AlphaFoldDB" id="A0A0E3M9K1"/>
<protein>
    <recommendedName>
        <fullName evidence="3">S1 motif domain-containing protein</fullName>
    </recommendedName>
</protein>
<dbReference type="STRING" id="1548.CSCA_4000"/>
<name>A0A0E3M9K1_CLOSL</name>
<dbReference type="HOGENOM" id="CLU_210846_0_0_9"/>
<proteinExistence type="predicted"/>
<organism evidence="1 2">
    <name type="scientific">Clostridium scatologenes</name>
    <dbReference type="NCBI Taxonomy" id="1548"/>
    <lineage>
        <taxon>Bacteria</taxon>
        <taxon>Bacillati</taxon>
        <taxon>Bacillota</taxon>
        <taxon>Clostridia</taxon>
        <taxon>Eubacteriales</taxon>
        <taxon>Clostridiaceae</taxon>
        <taxon>Clostridium</taxon>
    </lineage>
</organism>
<evidence type="ECO:0000313" key="1">
    <source>
        <dbReference type="EMBL" id="AKA71125.1"/>
    </source>
</evidence>
<sequence>MIGKIIDINFTDAFINFEDGTTLDIGISHLPPNSKIGDSINVNPNSIKTKNDKLIDLF</sequence>
<reference evidence="1 2" key="1">
    <citation type="journal article" date="2015" name="J. Biotechnol.">
        <title>Complete genome sequence of a malodorant-producing acetogen, Clostridium scatologenes ATCC 25775(T).</title>
        <authorList>
            <person name="Zhu Z."/>
            <person name="Guo T."/>
            <person name="Zheng H."/>
            <person name="Song T."/>
            <person name="Ouyang P."/>
            <person name="Xie J."/>
        </authorList>
    </citation>
    <scope>NUCLEOTIDE SEQUENCE [LARGE SCALE GENOMIC DNA]</scope>
    <source>
        <strain evidence="1 2">ATCC 25775</strain>
    </source>
</reference>
<gene>
    <name evidence="1" type="ORF">CSCA_4000</name>
</gene>
<evidence type="ECO:0008006" key="3">
    <source>
        <dbReference type="Google" id="ProtNLM"/>
    </source>
</evidence>
<dbReference type="Proteomes" id="UP000033115">
    <property type="component" value="Chromosome"/>
</dbReference>
<dbReference type="KEGG" id="csq:CSCA_4000"/>
<accession>A0A0E3M9K1</accession>